<dbReference type="OrthoDB" id="43333at2157"/>
<name>A0A2A2EXC9_9EURY</name>
<dbReference type="AlphaFoldDB" id="A0A2A2EXC9"/>
<dbReference type="SUPFAM" id="SSF54631">
    <property type="entry name" value="CBS-domain pair"/>
    <property type="match status" value="1"/>
</dbReference>
<feature type="domain" description="CBS" evidence="2">
    <location>
        <begin position="15"/>
        <end position="71"/>
    </location>
</feature>
<dbReference type="EMBL" id="NSKC01000023">
    <property type="protein sequence ID" value="PAU77012.1"/>
    <property type="molecule type" value="Genomic_DNA"/>
</dbReference>
<evidence type="ECO:0000313" key="4">
    <source>
        <dbReference type="Proteomes" id="UP000218083"/>
    </source>
</evidence>
<dbReference type="Proteomes" id="UP000218083">
    <property type="component" value="Unassembled WGS sequence"/>
</dbReference>
<organism evidence="3 4">
    <name type="scientific">Halorubrum salipaludis</name>
    <dbReference type="NCBI Taxonomy" id="2032630"/>
    <lineage>
        <taxon>Archaea</taxon>
        <taxon>Methanobacteriati</taxon>
        <taxon>Methanobacteriota</taxon>
        <taxon>Stenosarchaea group</taxon>
        <taxon>Halobacteria</taxon>
        <taxon>Halobacteriales</taxon>
        <taxon>Haloferacaceae</taxon>
        <taxon>Halorubrum</taxon>
    </lineage>
</organism>
<dbReference type="CDD" id="cd02205">
    <property type="entry name" value="CBS_pair_SF"/>
    <property type="match status" value="1"/>
</dbReference>
<dbReference type="RefSeq" id="WP_095638295.1">
    <property type="nucleotide sequence ID" value="NZ_NSKC01000023.1"/>
</dbReference>
<evidence type="ECO:0000259" key="2">
    <source>
        <dbReference type="PROSITE" id="PS51371"/>
    </source>
</evidence>
<proteinExistence type="predicted"/>
<keyword evidence="4" id="KW-1185">Reference proteome</keyword>
<comment type="caution">
    <text evidence="3">The sequence shown here is derived from an EMBL/GenBank/DDBJ whole genome shotgun (WGS) entry which is preliminary data.</text>
</comment>
<dbReference type="PROSITE" id="PS51371">
    <property type="entry name" value="CBS"/>
    <property type="match status" value="1"/>
</dbReference>
<keyword evidence="1" id="KW-0129">CBS domain</keyword>
<dbReference type="Gene3D" id="3.10.580.10">
    <property type="entry name" value="CBS-domain"/>
    <property type="match status" value="1"/>
</dbReference>
<dbReference type="InterPro" id="IPR046342">
    <property type="entry name" value="CBS_dom_sf"/>
</dbReference>
<sequence length="251" mass="28986">MKFFTAGDVLEHAKIAPTEPLTISRDESVYDALTHMLRNDFDQLPVMRDDEVVGAVTFKSIARLAKSVPDSNLEKMSVMGALVSPTYVSVEHDMFGLFETFAVEEFVLVGSSDNLGGIITRYDVFHFLKEQFRPFIMIGEIERSLRTLFEREFPDIEEHIQETFAPRAEEDPSYSVPESLDYFNFEEYKRFIATNFEDLPEELRTDQEFVLKLLEGVRKNRNSLFHFRAGVDEIDREIIEVAHGYFTGLVE</sequence>
<reference evidence="3 4" key="1">
    <citation type="submission" date="2017-08" db="EMBL/GenBank/DDBJ databases">
        <title>The strain WRN001 was isolated from Binhai saline alkaline soil, Tianjin, China.</title>
        <authorList>
            <person name="Liu D."/>
            <person name="Zhang G."/>
        </authorList>
    </citation>
    <scope>NUCLEOTIDE SEQUENCE [LARGE SCALE GENOMIC DNA]</scope>
    <source>
        <strain evidence="3 4">WN019</strain>
    </source>
</reference>
<accession>A0A2A2EXC9</accession>
<dbReference type="SMART" id="SM00116">
    <property type="entry name" value="CBS"/>
    <property type="match status" value="2"/>
</dbReference>
<gene>
    <name evidence="3" type="ORF">CK500_16605</name>
</gene>
<evidence type="ECO:0000256" key="1">
    <source>
        <dbReference type="PROSITE-ProRule" id="PRU00703"/>
    </source>
</evidence>
<evidence type="ECO:0000313" key="3">
    <source>
        <dbReference type="EMBL" id="PAU77012.1"/>
    </source>
</evidence>
<dbReference type="Pfam" id="PF00571">
    <property type="entry name" value="CBS"/>
    <property type="match status" value="1"/>
</dbReference>
<protein>
    <recommendedName>
        <fullName evidence="2">CBS domain-containing protein</fullName>
    </recommendedName>
</protein>
<dbReference type="InterPro" id="IPR000644">
    <property type="entry name" value="CBS_dom"/>
</dbReference>